<keyword evidence="11" id="KW-1185">Reference proteome</keyword>
<evidence type="ECO:0000256" key="2">
    <source>
        <dbReference type="ARBA" id="ARBA00022630"/>
    </source>
</evidence>
<evidence type="ECO:0000256" key="7">
    <source>
        <dbReference type="PIRNR" id="PIRNR000232"/>
    </source>
</evidence>
<protein>
    <recommendedName>
        <fullName evidence="7">Putative NAD(P)H nitroreductase</fullName>
        <ecNumber evidence="7">1.-.-.-</ecNumber>
    </recommendedName>
</protein>
<dbReference type="Gene3D" id="3.40.109.10">
    <property type="entry name" value="NADH Oxidase"/>
    <property type="match status" value="1"/>
</dbReference>
<dbReference type="GO" id="GO:0016491">
    <property type="term" value="F:oxidoreductase activity"/>
    <property type="evidence" value="ECO:0007669"/>
    <property type="project" value="UniProtKB-UniRule"/>
</dbReference>
<keyword evidence="5 7" id="KW-0560">Oxidoreductase</keyword>
<dbReference type="AlphaFoldDB" id="A0A7W4VLW0"/>
<dbReference type="PIRSF" id="PIRSF000232">
    <property type="entry name" value="YdjA"/>
    <property type="match status" value="1"/>
</dbReference>
<evidence type="ECO:0000256" key="4">
    <source>
        <dbReference type="ARBA" id="ARBA00022857"/>
    </source>
</evidence>
<dbReference type="CDD" id="cd02135">
    <property type="entry name" value="YdjA-like"/>
    <property type="match status" value="1"/>
</dbReference>
<dbReference type="PANTHER" id="PTHR43821:SF1">
    <property type="entry name" value="NAD(P)H NITROREDUCTASE YDJA-RELATED"/>
    <property type="match status" value="1"/>
</dbReference>
<comment type="caution">
    <text evidence="10">The sequence shown here is derived from an EMBL/GenBank/DDBJ whole genome shotgun (WGS) entry which is preliminary data.</text>
</comment>
<dbReference type="PANTHER" id="PTHR43821">
    <property type="entry name" value="NAD(P)H NITROREDUCTASE YDJA-RELATED"/>
    <property type="match status" value="1"/>
</dbReference>
<evidence type="ECO:0000256" key="6">
    <source>
        <dbReference type="ARBA" id="ARBA00023027"/>
    </source>
</evidence>
<dbReference type="InterPro" id="IPR026021">
    <property type="entry name" value="YdjA-like"/>
</dbReference>
<gene>
    <name evidence="10" type="ORF">FHR70_002643</name>
</gene>
<name>A0A7W4VLW0_9HYPH</name>
<keyword evidence="4 7" id="KW-0521">NADP</keyword>
<evidence type="ECO:0000313" key="10">
    <source>
        <dbReference type="EMBL" id="MBB3019578.1"/>
    </source>
</evidence>
<feature type="binding site" evidence="8">
    <location>
        <position position="42"/>
    </location>
    <ligand>
        <name>FMN</name>
        <dbReference type="ChEBI" id="CHEBI:58210"/>
        <note>ligand shared between dimeric partners</note>
    </ligand>
</feature>
<dbReference type="RefSeq" id="WP_183450797.1">
    <property type="nucleotide sequence ID" value="NZ_JACHWB010000003.1"/>
</dbReference>
<keyword evidence="2 7" id="KW-0285">Flavoprotein</keyword>
<dbReference type="Proteomes" id="UP000532010">
    <property type="component" value="Unassembled WGS sequence"/>
</dbReference>
<dbReference type="EC" id="1.-.-.-" evidence="7"/>
<keyword evidence="3 7" id="KW-0288">FMN</keyword>
<evidence type="ECO:0000256" key="8">
    <source>
        <dbReference type="PIRSR" id="PIRSR000232-1"/>
    </source>
</evidence>
<evidence type="ECO:0000259" key="9">
    <source>
        <dbReference type="Pfam" id="PF00881"/>
    </source>
</evidence>
<accession>A0A7W4VLW0</accession>
<evidence type="ECO:0000256" key="3">
    <source>
        <dbReference type="ARBA" id="ARBA00022643"/>
    </source>
</evidence>
<evidence type="ECO:0000256" key="1">
    <source>
        <dbReference type="ARBA" id="ARBA00007118"/>
    </source>
</evidence>
<sequence length="187" mass="20748">MNDSLSRLLQRRSVPTRWLGEPGPSELEIETLLKVASRVPDHGKLVPWRFILIQGEARQRLGEVLATAFQADNPEAGEDKIVTERERFAQAPLVVAVVSRVVPHVKIPDWEQVLSAGAVCMNLLTGATLLGYGASWLTGWAAFDRRVLDALKLTPEERIAGFIHIGTAKETPGDRDRPSFDDIVTRF</sequence>
<feature type="domain" description="Nitroreductase" evidence="9">
    <location>
        <begin position="9"/>
        <end position="166"/>
    </location>
</feature>
<keyword evidence="6 7" id="KW-0520">NAD</keyword>
<comment type="similarity">
    <text evidence="1 7">Belongs to the nitroreductase family.</text>
</comment>
<dbReference type="InterPro" id="IPR000415">
    <property type="entry name" value="Nitroreductase-like"/>
</dbReference>
<dbReference type="InterPro" id="IPR052530">
    <property type="entry name" value="NAD(P)H_nitroreductase"/>
</dbReference>
<reference evidence="10 11" key="1">
    <citation type="submission" date="2020-08" db="EMBL/GenBank/DDBJ databases">
        <title>The Agave Microbiome: Exploring the role of microbial communities in plant adaptations to desert environments.</title>
        <authorList>
            <person name="Partida-Martinez L.P."/>
        </authorList>
    </citation>
    <scope>NUCLEOTIDE SEQUENCE [LARGE SCALE GENOMIC DNA]</scope>
    <source>
        <strain evidence="10 11">AT3.9</strain>
    </source>
</reference>
<dbReference type="SUPFAM" id="SSF55469">
    <property type="entry name" value="FMN-dependent nitroreductase-like"/>
    <property type="match status" value="1"/>
</dbReference>
<evidence type="ECO:0000256" key="5">
    <source>
        <dbReference type="ARBA" id="ARBA00023002"/>
    </source>
</evidence>
<feature type="binding site" description="in other chain" evidence="8">
    <location>
        <begin position="11"/>
        <end position="13"/>
    </location>
    <ligand>
        <name>FMN</name>
        <dbReference type="ChEBI" id="CHEBI:58210"/>
        <note>ligand shared between dimeric partners</note>
    </ligand>
</feature>
<comment type="cofactor">
    <cofactor evidence="8">
        <name>FMN</name>
        <dbReference type="ChEBI" id="CHEBI:58210"/>
    </cofactor>
    <text evidence="8">Binds 1 FMN per subunit.</text>
</comment>
<feature type="binding site" evidence="8">
    <location>
        <position position="38"/>
    </location>
    <ligand>
        <name>FMN</name>
        <dbReference type="ChEBI" id="CHEBI:58210"/>
        <note>ligand shared between dimeric partners</note>
    </ligand>
</feature>
<organism evidence="10 11">
    <name type="scientific">Microvirga lupini</name>
    <dbReference type="NCBI Taxonomy" id="420324"/>
    <lineage>
        <taxon>Bacteria</taxon>
        <taxon>Pseudomonadati</taxon>
        <taxon>Pseudomonadota</taxon>
        <taxon>Alphaproteobacteria</taxon>
        <taxon>Hyphomicrobiales</taxon>
        <taxon>Methylobacteriaceae</taxon>
        <taxon>Microvirga</taxon>
    </lineage>
</organism>
<dbReference type="InterPro" id="IPR029479">
    <property type="entry name" value="Nitroreductase"/>
</dbReference>
<proteinExistence type="inferred from homology"/>
<dbReference type="EMBL" id="JACHWB010000003">
    <property type="protein sequence ID" value="MBB3019578.1"/>
    <property type="molecule type" value="Genomic_DNA"/>
</dbReference>
<feature type="binding site" description="in other chain" evidence="8">
    <location>
        <begin position="136"/>
        <end position="138"/>
    </location>
    <ligand>
        <name>FMN</name>
        <dbReference type="ChEBI" id="CHEBI:58210"/>
        <note>ligand shared between dimeric partners</note>
    </ligand>
</feature>
<evidence type="ECO:0000313" key="11">
    <source>
        <dbReference type="Proteomes" id="UP000532010"/>
    </source>
</evidence>
<dbReference type="Pfam" id="PF00881">
    <property type="entry name" value="Nitroreductase"/>
    <property type="match status" value="1"/>
</dbReference>